<evidence type="ECO:0000313" key="1">
    <source>
        <dbReference type="EMBL" id="QKG18608.1"/>
    </source>
</evidence>
<dbReference type="AlphaFoldDB" id="A0A7D4AGF6"/>
<keyword evidence="2" id="KW-1185">Reference proteome</keyword>
<reference evidence="1 2" key="1">
    <citation type="submission" date="2020-05" db="EMBL/GenBank/DDBJ databases">
        <title>Actinomadura verrucosospora NRRL-B18236 (PFL_A860) Genome sequencing and assembly.</title>
        <authorList>
            <person name="Samborskyy M."/>
        </authorList>
    </citation>
    <scope>NUCLEOTIDE SEQUENCE [LARGE SCALE GENOMIC DNA]</scope>
    <source>
        <strain evidence="1 2">NRRL:B18236</strain>
    </source>
</reference>
<protein>
    <submittedName>
        <fullName evidence="1">Uncharacterized protein</fullName>
    </submittedName>
</protein>
<sequence>MIGVRLAEVEALYAAALSATTQAEERARLAELARAAARLAMSAAPSTRERSKIMETCRVPARKTRLRRRIAHAQHAADWIVGHSRPPGA</sequence>
<organism evidence="1 2">
    <name type="scientific">Actinomadura verrucosospora</name>
    <dbReference type="NCBI Taxonomy" id="46165"/>
    <lineage>
        <taxon>Bacteria</taxon>
        <taxon>Bacillati</taxon>
        <taxon>Actinomycetota</taxon>
        <taxon>Actinomycetes</taxon>
        <taxon>Streptosporangiales</taxon>
        <taxon>Thermomonosporaceae</taxon>
        <taxon>Actinomadura</taxon>
    </lineage>
</organism>
<accession>A0A7D4AGF6</accession>
<dbReference type="Proteomes" id="UP000501240">
    <property type="component" value="Chromosome"/>
</dbReference>
<gene>
    <name evidence="1" type="ORF">ACTIVE_0242</name>
</gene>
<evidence type="ECO:0000313" key="2">
    <source>
        <dbReference type="Proteomes" id="UP000501240"/>
    </source>
</evidence>
<proteinExistence type="predicted"/>
<name>A0A7D4AGF6_ACTVE</name>
<dbReference type="EMBL" id="CP053892">
    <property type="protein sequence ID" value="QKG18608.1"/>
    <property type="molecule type" value="Genomic_DNA"/>
</dbReference>